<feature type="compositionally biased region" description="Basic residues" evidence="1">
    <location>
        <begin position="25"/>
        <end position="35"/>
    </location>
</feature>
<evidence type="ECO:0000256" key="1">
    <source>
        <dbReference type="SAM" id="MobiDB-lite"/>
    </source>
</evidence>
<dbReference type="AlphaFoldDB" id="A0A369JM69"/>
<keyword evidence="3" id="KW-1185">Reference proteome</keyword>
<reference evidence="2" key="1">
    <citation type="submission" date="2018-04" db="EMBL/GenBank/DDBJ databases">
        <title>Whole genome sequencing of Hypsizygus marmoreus.</title>
        <authorList>
            <person name="Choi I.-G."/>
            <person name="Min B."/>
            <person name="Kim J.-G."/>
            <person name="Kim S."/>
            <person name="Oh Y.-L."/>
            <person name="Kong W.-S."/>
            <person name="Park H."/>
            <person name="Jeong J."/>
            <person name="Song E.-S."/>
        </authorList>
    </citation>
    <scope>NUCLEOTIDE SEQUENCE [LARGE SCALE GENOMIC DNA]</scope>
    <source>
        <strain evidence="2">51987-8</strain>
    </source>
</reference>
<dbReference type="InParanoid" id="A0A369JM69"/>
<organism evidence="2 3">
    <name type="scientific">Hypsizygus marmoreus</name>
    <name type="common">White beech mushroom</name>
    <name type="synonym">Agaricus marmoreus</name>
    <dbReference type="NCBI Taxonomy" id="39966"/>
    <lineage>
        <taxon>Eukaryota</taxon>
        <taxon>Fungi</taxon>
        <taxon>Dikarya</taxon>
        <taxon>Basidiomycota</taxon>
        <taxon>Agaricomycotina</taxon>
        <taxon>Agaricomycetes</taxon>
        <taxon>Agaricomycetidae</taxon>
        <taxon>Agaricales</taxon>
        <taxon>Tricholomatineae</taxon>
        <taxon>Lyophyllaceae</taxon>
        <taxon>Hypsizygus</taxon>
    </lineage>
</organism>
<feature type="compositionally biased region" description="Basic and acidic residues" evidence="1">
    <location>
        <begin position="36"/>
        <end position="56"/>
    </location>
</feature>
<evidence type="ECO:0000313" key="3">
    <source>
        <dbReference type="Proteomes" id="UP000076154"/>
    </source>
</evidence>
<comment type="caution">
    <text evidence="2">The sequence shown here is derived from an EMBL/GenBank/DDBJ whole genome shotgun (WGS) entry which is preliminary data.</text>
</comment>
<proteinExistence type="predicted"/>
<protein>
    <submittedName>
        <fullName evidence="2">Uncharacterized protein</fullName>
    </submittedName>
</protein>
<gene>
    <name evidence="2" type="ORF">Hypma_010399</name>
</gene>
<dbReference type="Proteomes" id="UP000076154">
    <property type="component" value="Unassembled WGS sequence"/>
</dbReference>
<name>A0A369JM69_HYPMA</name>
<sequence>MSPPRRNTRSNTKAVDDIPLPPTRKPPKTRAKPKKNVQDPEDRGPHERNAVVDKSKNPSKLSMKKGNTNKGKAKPTPQAAEESSQEDEPNPHTGSTNPPEDDEVENSSNNKSARAGNVRPRPIPQKDAVRNPNDDSSFISARHGW</sequence>
<accession>A0A369JM69</accession>
<feature type="region of interest" description="Disordered" evidence="1">
    <location>
        <begin position="1"/>
        <end position="145"/>
    </location>
</feature>
<dbReference type="EMBL" id="LUEZ02000050">
    <property type="protein sequence ID" value="RDB22442.1"/>
    <property type="molecule type" value="Genomic_DNA"/>
</dbReference>
<evidence type="ECO:0000313" key="2">
    <source>
        <dbReference type="EMBL" id="RDB22442.1"/>
    </source>
</evidence>